<dbReference type="OrthoDB" id="7696997at2759"/>
<feature type="non-terminal residue" evidence="2">
    <location>
        <position position="160"/>
    </location>
</feature>
<dbReference type="PaxDb" id="67767-A0A0J7JX47"/>
<reference evidence="2 3" key="1">
    <citation type="submission" date="2015-04" db="EMBL/GenBank/DDBJ databases">
        <title>Lasius niger genome sequencing.</title>
        <authorList>
            <person name="Konorov E.A."/>
            <person name="Nikitin M.A."/>
            <person name="Kirill M.V."/>
            <person name="Chang P."/>
        </authorList>
    </citation>
    <scope>NUCLEOTIDE SEQUENCE [LARGE SCALE GENOMIC DNA]</scope>
    <source>
        <tissue evidence="2">Whole</tissue>
    </source>
</reference>
<evidence type="ECO:0000313" key="3">
    <source>
        <dbReference type="Proteomes" id="UP000036403"/>
    </source>
</evidence>
<comment type="caution">
    <text evidence="2">The sequence shown here is derived from an EMBL/GenBank/DDBJ whole genome shotgun (WGS) entry which is preliminary data.</text>
</comment>
<protein>
    <submittedName>
        <fullName evidence="2">Uncharacterized protein</fullName>
    </submittedName>
</protein>
<dbReference type="Proteomes" id="UP000036403">
    <property type="component" value="Unassembled WGS sequence"/>
</dbReference>
<dbReference type="AlphaFoldDB" id="A0A0J7JX47"/>
<accession>A0A0J7JX47</accession>
<sequence>MKSESASELKRILQCVVSTVGSLESIERPISSCEDLFVHLIVELLDARSRRDWEDAIGGSAEPPSYADLKEFLERRLNTLEALHPQKSEATPNKSGDNGTRATRSHHAQKQEAKRGRCSLCRKDHFLMLCDSYQEKSAEERKKHVEANHLCLNCLGKHQV</sequence>
<feature type="region of interest" description="Disordered" evidence="1">
    <location>
        <begin position="81"/>
        <end position="111"/>
    </location>
</feature>
<gene>
    <name evidence="2" type="ORF">RF55_22293</name>
</gene>
<evidence type="ECO:0000313" key="2">
    <source>
        <dbReference type="EMBL" id="KMQ82639.1"/>
    </source>
</evidence>
<organism evidence="2 3">
    <name type="scientific">Lasius niger</name>
    <name type="common">Black garden ant</name>
    <dbReference type="NCBI Taxonomy" id="67767"/>
    <lineage>
        <taxon>Eukaryota</taxon>
        <taxon>Metazoa</taxon>
        <taxon>Ecdysozoa</taxon>
        <taxon>Arthropoda</taxon>
        <taxon>Hexapoda</taxon>
        <taxon>Insecta</taxon>
        <taxon>Pterygota</taxon>
        <taxon>Neoptera</taxon>
        <taxon>Endopterygota</taxon>
        <taxon>Hymenoptera</taxon>
        <taxon>Apocrita</taxon>
        <taxon>Aculeata</taxon>
        <taxon>Formicoidea</taxon>
        <taxon>Formicidae</taxon>
        <taxon>Formicinae</taxon>
        <taxon>Lasius</taxon>
        <taxon>Lasius</taxon>
    </lineage>
</organism>
<feature type="compositionally biased region" description="Polar residues" evidence="1">
    <location>
        <begin position="88"/>
        <end position="102"/>
    </location>
</feature>
<proteinExistence type="predicted"/>
<keyword evidence="3" id="KW-1185">Reference proteome</keyword>
<name>A0A0J7JX47_LASNI</name>
<evidence type="ECO:0000256" key="1">
    <source>
        <dbReference type="SAM" id="MobiDB-lite"/>
    </source>
</evidence>
<dbReference type="EMBL" id="LBMM01023999">
    <property type="protein sequence ID" value="KMQ82639.1"/>
    <property type="molecule type" value="Genomic_DNA"/>
</dbReference>